<comment type="caution">
    <text evidence="1">The sequence shown here is derived from an EMBL/GenBank/DDBJ whole genome shotgun (WGS) entry which is preliminary data.</text>
</comment>
<dbReference type="PROSITE" id="PS51318">
    <property type="entry name" value="TAT"/>
    <property type="match status" value="1"/>
</dbReference>
<dbReference type="AlphaFoldDB" id="A0A643K1J3"/>
<name>A0A643K1J3_9EURY</name>
<sequence length="155" mass="16686">MQENTNSGASTRRRFLRTTGVVAGALTLGVSAAGTAAADASNNPAKPGRIYADDRLFATADVTDLPKPNGRNDHSFDELYVFVDGSQHAVTEAAPGERDFNGGRWSVTTVEWKESPTETVTNDDRLHELEASGDIVVIAEGVRYFECPMIPLNDS</sequence>
<organism evidence="1">
    <name type="scientific">Haloferax sp. CBA1149</name>
    <dbReference type="NCBI Taxonomy" id="2650753"/>
    <lineage>
        <taxon>Archaea</taxon>
        <taxon>Methanobacteriati</taxon>
        <taxon>Methanobacteriota</taxon>
        <taxon>Stenosarchaea group</taxon>
        <taxon>Halobacteria</taxon>
        <taxon>Halobacteriales</taxon>
        <taxon>Haloferacaceae</taxon>
        <taxon>Haloferax</taxon>
    </lineage>
</organism>
<protein>
    <submittedName>
        <fullName evidence="1">Uncharacterized protein</fullName>
    </submittedName>
</protein>
<dbReference type="InterPro" id="IPR006311">
    <property type="entry name" value="TAT_signal"/>
</dbReference>
<proteinExistence type="predicted"/>
<reference evidence="1" key="1">
    <citation type="submission" date="2019-09" db="EMBL/GenBank/DDBJ databases">
        <title>Genomic analysis of Haloferax sp. CBA1149.</title>
        <authorList>
            <person name="Roh S.W."/>
        </authorList>
    </citation>
    <scope>NUCLEOTIDE SEQUENCE</scope>
    <source>
        <strain evidence="1">CBA1149</strain>
    </source>
</reference>
<dbReference type="EMBL" id="VZUS01000001">
    <property type="protein sequence ID" value="KAB1188151.1"/>
    <property type="molecule type" value="Genomic_DNA"/>
</dbReference>
<evidence type="ECO:0000313" key="1">
    <source>
        <dbReference type="EMBL" id="KAB1188151.1"/>
    </source>
</evidence>
<accession>A0A643K1J3</accession>
<dbReference type="RefSeq" id="WP_151137454.1">
    <property type="nucleotide sequence ID" value="NZ_VZUS01000001.1"/>
</dbReference>
<gene>
    <name evidence="1" type="ORF">Hfx1149_08940</name>
</gene>